<name>A0A1X7U1H7_AMPQE</name>
<dbReference type="eggNOG" id="KOG1084">
    <property type="taxonomic scope" value="Eukaryota"/>
</dbReference>
<evidence type="ECO:0000256" key="1">
    <source>
        <dbReference type="ARBA" id="ARBA00022786"/>
    </source>
</evidence>
<keyword evidence="1 2" id="KW-0833">Ubl conjugation pathway</keyword>
<dbReference type="SUPFAM" id="SSF56204">
    <property type="entry name" value="Hect, E3 ligase catalytic domain"/>
    <property type="match status" value="1"/>
</dbReference>
<dbReference type="InterPro" id="IPR000569">
    <property type="entry name" value="HECT_dom"/>
</dbReference>
<accession>A0A1X7U1H7</accession>
<feature type="compositionally biased region" description="Acidic residues" evidence="3">
    <location>
        <begin position="233"/>
        <end position="245"/>
    </location>
</feature>
<feature type="domain" description="HECT" evidence="4">
    <location>
        <begin position="318"/>
        <end position="623"/>
    </location>
</feature>
<organism evidence="5">
    <name type="scientific">Amphimedon queenslandica</name>
    <name type="common">Sponge</name>
    <dbReference type="NCBI Taxonomy" id="400682"/>
    <lineage>
        <taxon>Eukaryota</taxon>
        <taxon>Metazoa</taxon>
        <taxon>Porifera</taxon>
        <taxon>Demospongiae</taxon>
        <taxon>Heteroscleromorpha</taxon>
        <taxon>Haplosclerida</taxon>
        <taxon>Niphatidae</taxon>
        <taxon>Amphimedon</taxon>
    </lineage>
</organism>
<feature type="region of interest" description="Disordered" evidence="3">
    <location>
        <begin position="18"/>
        <end position="52"/>
    </location>
</feature>
<proteinExistence type="predicted"/>
<dbReference type="AlphaFoldDB" id="A0A1X7U1H7"/>
<dbReference type="SMART" id="SM00119">
    <property type="entry name" value="HECTc"/>
    <property type="match status" value="1"/>
</dbReference>
<feature type="compositionally biased region" description="Polar residues" evidence="3">
    <location>
        <begin position="25"/>
        <end position="41"/>
    </location>
</feature>
<reference evidence="5" key="2">
    <citation type="submission" date="2017-05" db="UniProtKB">
        <authorList>
            <consortium name="EnsemblMetazoa"/>
        </authorList>
    </citation>
    <scope>IDENTIFICATION</scope>
</reference>
<protein>
    <recommendedName>
        <fullName evidence="4">HECT domain-containing protein</fullName>
    </recommendedName>
</protein>
<dbReference type="PROSITE" id="PS50237">
    <property type="entry name" value="HECT"/>
    <property type="match status" value="1"/>
</dbReference>
<dbReference type="InterPro" id="IPR035983">
    <property type="entry name" value="Hect_E3_ubiquitin_ligase"/>
</dbReference>
<evidence type="ECO:0000256" key="3">
    <source>
        <dbReference type="SAM" id="MobiDB-lite"/>
    </source>
</evidence>
<dbReference type="Gene3D" id="3.30.2410.10">
    <property type="entry name" value="Hect, E3 ligase catalytic domain"/>
    <property type="match status" value="1"/>
</dbReference>
<dbReference type="STRING" id="400682.A0A1X7U1H7"/>
<dbReference type="GO" id="GO:0004842">
    <property type="term" value="F:ubiquitin-protein transferase activity"/>
    <property type="evidence" value="ECO:0007669"/>
    <property type="project" value="InterPro"/>
</dbReference>
<dbReference type="OrthoDB" id="5948939at2759"/>
<feature type="active site" description="Glycyl thioester intermediate" evidence="2">
    <location>
        <position position="616"/>
    </location>
</feature>
<sequence length="677" mass="75469">MDTGMSDRVRDLLRLAVQSLEAGPSSGSKSTSQASPATSRTEVPALSERNTLFNYTGKRKGKSSLQNKAKRKITLWTHSFICLSSTDTCRPPTSMQMAELMRAGLGRKELHIIDGGDSSDVHSEIIYAFPKLRDAGGYELLRISDANRSVLQLIPPLSEGYTVPYLKEVLKQAKVYIRPLQRSLTLDQVPSSSITFQDYPSEKCMICSCFFPLQELSEHIRICKRKPSMEVKSDDDDDDDDDGCMEDPPFNDDPIVNLDSPIAPAVAELNKEEAPNQVLKEPCSLNDIMSQLSMNIVNEEFQVQVGRESVLDDLLLLSESVIESLASKRLTVTFLGEPGVDVGGVTREMWSLFVKGVQSLCDGRDTCKIPRHNTLLLRDGVYRKLGMLMGVCIIQSGSGFTFFSPSVYQYLSGTKNYRSINPAPEEIPDKNILSLLNKLSLASDDTSLRTLAMDNCDNLLSCGYLKPIHTITCKDLSTLVAAVSFHCVISSVKAELDDIRDGLAKVNILYAMEAFPQSLELYFVKKSTPLTAAQVLNLFEIKRFSEPGSSTFQMEQATYNQFRDLLREMERGSVLTTLSQLLNFYTGSNEIPPTGFDLSSTLQFSNTIDLPTASTCSLCLTIPTQYFDKYDVFKEKMLWELSTMGDLDFIELVILYILSIPHLQLNSLTFHLSHVLM</sequence>
<dbReference type="KEGG" id="aqu:105314041"/>
<evidence type="ECO:0000313" key="5">
    <source>
        <dbReference type="EnsemblMetazoa" id="Aqu2.1.21583_001"/>
    </source>
</evidence>
<dbReference type="EnsemblMetazoa" id="XM_011407949.2">
    <property type="protein sequence ID" value="XP_011406251.2"/>
    <property type="gene ID" value="LOC105314041"/>
</dbReference>
<reference evidence="6" key="1">
    <citation type="journal article" date="2010" name="Nature">
        <title>The Amphimedon queenslandica genome and the evolution of animal complexity.</title>
        <authorList>
            <person name="Srivastava M."/>
            <person name="Simakov O."/>
            <person name="Chapman J."/>
            <person name="Fahey B."/>
            <person name="Gauthier M.E."/>
            <person name="Mitros T."/>
            <person name="Richards G.S."/>
            <person name="Conaco C."/>
            <person name="Dacre M."/>
            <person name="Hellsten U."/>
            <person name="Larroux C."/>
            <person name="Putnam N.H."/>
            <person name="Stanke M."/>
            <person name="Adamska M."/>
            <person name="Darling A."/>
            <person name="Degnan S.M."/>
            <person name="Oakley T.H."/>
            <person name="Plachetzki D.C."/>
            <person name="Zhai Y."/>
            <person name="Adamski M."/>
            <person name="Calcino A."/>
            <person name="Cummins S.F."/>
            <person name="Goodstein D.M."/>
            <person name="Harris C."/>
            <person name="Jackson D.J."/>
            <person name="Leys S.P."/>
            <person name="Shu S."/>
            <person name="Woodcroft B.J."/>
            <person name="Vervoort M."/>
            <person name="Kosik K.S."/>
            <person name="Manning G."/>
            <person name="Degnan B.M."/>
            <person name="Rokhsar D.S."/>
        </authorList>
    </citation>
    <scope>NUCLEOTIDE SEQUENCE [LARGE SCALE GENOMIC DNA]</scope>
</reference>
<evidence type="ECO:0000313" key="6">
    <source>
        <dbReference type="Proteomes" id="UP000007879"/>
    </source>
</evidence>
<dbReference type="Pfam" id="PF00632">
    <property type="entry name" value="HECT"/>
    <property type="match status" value="1"/>
</dbReference>
<dbReference type="Gene3D" id="3.90.1750.10">
    <property type="entry name" value="Hect, E3 ligase catalytic domains"/>
    <property type="match status" value="1"/>
</dbReference>
<feature type="region of interest" description="Disordered" evidence="3">
    <location>
        <begin position="229"/>
        <end position="257"/>
    </location>
</feature>
<dbReference type="InParanoid" id="A0A1X7U1H7"/>
<gene>
    <name evidence="5" type="primary">105314041</name>
</gene>
<keyword evidence="6" id="KW-1185">Reference proteome</keyword>
<evidence type="ECO:0000256" key="2">
    <source>
        <dbReference type="PROSITE-ProRule" id="PRU00104"/>
    </source>
</evidence>
<dbReference type="Proteomes" id="UP000007879">
    <property type="component" value="Unassembled WGS sequence"/>
</dbReference>
<evidence type="ECO:0000259" key="4">
    <source>
        <dbReference type="PROSITE" id="PS50237"/>
    </source>
</evidence>
<dbReference type="EnsemblMetazoa" id="Aqu2.1.21583_001">
    <property type="protein sequence ID" value="Aqu2.1.21583_001"/>
    <property type="gene ID" value="Aqu2.1.21583"/>
</dbReference>